<evidence type="ECO:0000259" key="5">
    <source>
        <dbReference type="PROSITE" id="PS50011"/>
    </source>
</evidence>
<dbReference type="EMBL" id="MN739144">
    <property type="protein sequence ID" value="QHS90744.1"/>
    <property type="molecule type" value="Genomic_DNA"/>
</dbReference>
<keyword evidence="1" id="KW-0808">Transferase</keyword>
<keyword evidence="4" id="KW-0067">ATP-binding</keyword>
<dbReference type="SUPFAM" id="SSF56112">
    <property type="entry name" value="Protein kinase-like (PK-like)"/>
    <property type="match status" value="1"/>
</dbReference>
<evidence type="ECO:0000256" key="4">
    <source>
        <dbReference type="ARBA" id="ARBA00022840"/>
    </source>
</evidence>
<keyword evidence="3" id="KW-0418">Kinase</keyword>
<dbReference type="Pfam" id="PF00069">
    <property type="entry name" value="Pkinase"/>
    <property type="match status" value="1"/>
</dbReference>
<evidence type="ECO:0000256" key="1">
    <source>
        <dbReference type="ARBA" id="ARBA00022679"/>
    </source>
</evidence>
<proteinExistence type="predicted"/>
<dbReference type="GO" id="GO:0005524">
    <property type="term" value="F:ATP binding"/>
    <property type="evidence" value="ECO:0007669"/>
    <property type="project" value="UniProtKB-KW"/>
</dbReference>
<sequence length="300" mass="34302">MNKYKLHEQLGNGGYSTVFRCTDNIGIRYACKVLSKTTNKRSRVQQEVDILKQLQYSTKIPRLVEALEDDNSFYLVQEWCKGGQLKEYVAKYDLYGENTVASIARGVLRGLCHIHQCGIIHRDIKAGNILFADKGPDAEVKIVDFGAAINYDFNETYVSNMVGTPWFMPPEAMQSIYTPSSDVMFQLLSGNMSFNDKNNKYNPSLQALWHSILMDDPSFRSKSWINISDSAKDFVKMCLNKCHKERPSAVECLQHPWLTSTECEDRFSGVQLSCTPFKYESESCMNTRSIYCNNNDVRSY</sequence>
<feature type="domain" description="Protein kinase" evidence="5">
    <location>
        <begin position="4"/>
        <end position="258"/>
    </location>
</feature>
<protein>
    <recommendedName>
        <fullName evidence="5">Protein kinase domain-containing protein</fullName>
    </recommendedName>
</protein>
<dbReference type="InterPro" id="IPR017441">
    <property type="entry name" value="Protein_kinase_ATP_BS"/>
</dbReference>
<reference evidence="6" key="1">
    <citation type="journal article" date="2020" name="Nature">
        <title>Giant virus diversity and host interactions through global metagenomics.</title>
        <authorList>
            <person name="Schulz F."/>
            <person name="Roux S."/>
            <person name="Paez-Espino D."/>
            <person name="Jungbluth S."/>
            <person name="Walsh D.A."/>
            <person name="Denef V.J."/>
            <person name="McMahon K.D."/>
            <person name="Konstantinidis K.T."/>
            <person name="Eloe-Fadrosh E.A."/>
            <person name="Kyrpides N.C."/>
            <person name="Woyke T."/>
        </authorList>
    </citation>
    <scope>NUCLEOTIDE SEQUENCE</scope>
    <source>
        <strain evidence="6">GVMAG-M-3300010354-11</strain>
    </source>
</reference>
<name>A0A6C0BG84_9ZZZZ</name>
<dbReference type="InterPro" id="IPR011009">
    <property type="entry name" value="Kinase-like_dom_sf"/>
</dbReference>
<dbReference type="InterPro" id="IPR050205">
    <property type="entry name" value="CDPK_Ser/Thr_kinases"/>
</dbReference>
<dbReference type="PROSITE" id="PS50011">
    <property type="entry name" value="PROTEIN_KINASE_DOM"/>
    <property type="match status" value="1"/>
</dbReference>
<dbReference type="AlphaFoldDB" id="A0A6C0BG84"/>
<dbReference type="SMART" id="SM00220">
    <property type="entry name" value="S_TKc"/>
    <property type="match status" value="1"/>
</dbReference>
<dbReference type="Gene3D" id="1.10.510.10">
    <property type="entry name" value="Transferase(Phosphotransferase) domain 1"/>
    <property type="match status" value="1"/>
</dbReference>
<dbReference type="GO" id="GO:0004672">
    <property type="term" value="F:protein kinase activity"/>
    <property type="evidence" value="ECO:0007669"/>
    <property type="project" value="InterPro"/>
</dbReference>
<accession>A0A6C0BG84</accession>
<dbReference type="PROSITE" id="PS00108">
    <property type="entry name" value="PROTEIN_KINASE_ST"/>
    <property type="match status" value="1"/>
</dbReference>
<evidence type="ECO:0000256" key="2">
    <source>
        <dbReference type="ARBA" id="ARBA00022741"/>
    </source>
</evidence>
<dbReference type="PANTHER" id="PTHR24349">
    <property type="entry name" value="SERINE/THREONINE-PROTEIN KINASE"/>
    <property type="match status" value="1"/>
</dbReference>
<keyword evidence="2" id="KW-0547">Nucleotide-binding</keyword>
<dbReference type="InterPro" id="IPR008271">
    <property type="entry name" value="Ser/Thr_kinase_AS"/>
</dbReference>
<dbReference type="InterPro" id="IPR000719">
    <property type="entry name" value="Prot_kinase_dom"/>
</dbReference>
<evidence type="ECO:0000313" key="6">
    <source>
        <dbReference type="EMBL" id="QHS90744.1"/>
    </source>
</evidence>
<organism evidence="6">
    <name type="scientific">viral metagenome</name>
    <dbReference type="NCBI Taxonomy" id="1070528"/>
    <lineage>
        <taxon>unclassified sequences</taxon>
        <taxon>metagenomes</taxon>
        <taxon>organismal metagenomes</taxon>
    </lineage>
</organism>
<dbReference type="PROSITE" id="PS00107">
    <property type="entry name" value="PROTEIN_KINASE_ATP"/>
    <property type="match status" value="1"/>
</dbReference>
<evidence type="ECO:0000256" key="3">
    <source>
        <dbReference type="ARBA" id="ARBA00022777"/>
    </source>
</evidence>